<keyword evidence="3" id="KW-0326">Glycosidase</keyword>
<evidence type="ECO:0000256" key="4">
    <source>
        <dbReference type="RuleBase" id="RU003690"/>
    </source>
</evidence>
<organism evidence="5 6">
    <name type="scientific">Candidatus Daviesbacteria bacterium RIFCSPLOWO2_02_FULL_36_7</name>
    <dbReference type="NCBI Taxonomy" id="1797792"/>
    <lineage>
        <taxon>Bacteria</taxon>
        <taxon>Candidatus Daviesiibacteriota</taxon>
    </lineage>
</organism>
<dbReference type="Gene3D" id="3.20.20.80">
    <property type="entry name" value="Glycosidases"/>
    <property type="match status" value="1"/>
</dbReference>
<dbReference type="EMBL" id="MFDT01000009">
    <property type="protein sequence ID" value="OGE65013.1"/>
    <property type="molecule type" value="Genomic_DNA"/>
</dbReference>
<proteinExistence type="inferred from homology"/>
<dbReference type="InterPro" id="IPR001360">
    <property type="entry name" value="Glyco_hydro_1"/>
</dbReference>
<accession>A0A1F5MI26</accession>
<evidence type="ECO:0000256" key="1">
    <source>
        <dbReference type="ARBA" id="ARBA00010838"/>
    </source>
</evidence>
<gene>
    <name evidence="5" type="ORF">A3I48_02145</name>
</gene>
<dbReference type="SUPFAM" id="SSF51445">
    <property type="entry name" value="(Trans)glycosidases"/>
    <property type="match status" value="1"/>
</dbReference>
<comment type="caution">
    <text evidence="5">The sequence shown here is derived from an EMBL/GenBank/DDBJ whole genome shotgun (WGS) entry which is preliminary data.</text>
</comment>
<dbReference type="AlphaFoldDB" id="A0A1F5MI26"/>
<keyword evidence="2" id="KW-0378">Hydrolase</keyword>
<evidence type="ECO:0000256" key="3">
    <source>
        <dbReference type="ARBA" id="ARBA00023295"/>
    </source>
</evidence>
<comment type="similarity">
    <text evidence="1 4">Belongs to the glycosyl hydrolase 1 family.</text>
</comment>
<evidence type="ECO:0000313" key="6">
    <source>
        <dbReference type="Proteomes" id="UP000178859"/>
    </source>
</evidence>
<dbReference type="GO" id="GO:0008422">
    <property type="term" value="F:beta-glucosidase activity"/>
    <property type="evidence" value="ECO:0007669"/>
    <property type="project" value="TreeGrafter"/>
</dbReference>
<evidence type="ECO:0008006" key="7">
    <source>
        <dbReference type="Google" id="ProtNLM"/>
    </source>
</evidence>
<sequence length="441" mass="51571">MPQDPLKERHEHGILKFPEGFLWGAATSAYQVEGNNTNADWEEFKSAGKACDQYNLYEQDFKLAKQLNHNAHRLSIEWSRIEPKEGEFNQAEIGHYVKELKLLKSLNMTVMLTLWHFTLPKWVADKGGWENRKTPFYFERFVKKIVPEISDYVDLWITLNEPGVYVYESYIERVWPGAKKSWFGQIKTFLNLVSAHKRVYKYLHSQFSAGPLRSKASKPVGIANNILSFESFHKHSLREQIAVWANDLFVNHLFYILTKNTHDFLGINYYFHVRFKDSKLMPQPKDITGQIHDISDLGWEIYPEGIFEVLTDLADDIPIYITECGIASTNDDRRNRFLISYLQEVARAIKSGVNVRGFFYWSLIDNFEWHLGFDPKFGLIEVDYETEKRHIKPSALVYTDIIQNNGIPHALLRFIGHTVQAEEVLEKRQKEIEKELSSVKR</sequence>
<protein>
    <recommendedName>
        <fullName evidence="7">Beta-glucosidase</fullName>
    </recommendedName>
</protein>
<evidence type="ECO:0000313" key="5">
    <source>
        <dbReference type="EMBL" id="OGE65013.1"/>
    </source>
</evidence>
<dbReference type="Pfam" id="PF00232">
    <property type="entry name" value="Glyco_hydro_1"/>
    <property type="match status" value="2"/>
</dbReference>
<dbReference type="Proteomes" id="UP000178859">
    <property type="component" value="Unassembled WGS sequence"/>
</dbReference>
<evidence type="ECO:0000256" key="2">
    <source>
        <dbReference type="ARBA" id="ARBA00022801"/>
    </source>
</evidence>
<reference evidence="5 6" key="1">
    <citation type="journal article" date="2016" name="Nat. Commun.">
        <title>Thousands of microbial genomes shed light on interconnected biogeochemical processes in an aquifer system.</title>
        <authorList>
            <person name="Anantharaman K."/>
            <person name="Brown C.T."/>
            <person name="Hug L.A."/>
            <person name="Sharon I."/>
            <person name="Castelle C.J."/>
            <person name="Probst A.J."/>
            <person name="Thomas B.C."/>
            <person name="Singh A."/>
            <person name="Wilkins M.J."/>
            <person name="Karaoz U."/>
            <person name="Brodie E.L."/>
            <person name="Williams K.H."/>
            <person name="Hubbard S.S."/>
            <person name="Banfield J.F."/>
        </authorList>
    </citation>
    <scope>NUCLEOTIDE SEQUENCE [LARGE SCALE GENOMIC DNA]</scope>
</reference>
<dbReference type="PRINTS" id="PR00131">
    <property type="entry name" value="GLHYDRLASE1"/>
</dbReference>
<name>A0A1F5MI26_9BACT</name>
<dbReference type="PANTHER" id="PTHR10353">
    <property type="entry name" value="GLYCOSYL HYDROLASE"/>
    <property type="match status" value="1"/>
</dbReference>
<dbReference type="PANTHER" id="PTHR10353:SF209">
    <property type="entry name" value="GALACTOLIPID GALACTOSYLTRANSFERASE SFR2, CHLOROPLASTIC"/>
    <property type="match status" value="1"/>
</dbReference>
<dbReference type="GO" id="GO:0005975">
    <property type="term" value="P:carbohydrate metabolic process"/>
    <property type="evidence" value="ECO:0007669"/>
    <property type="project" value="InterPro"/>
</dbReference>
<dbReference type="InterPro" id="IPR017853">
    <property type="entry name" value="GH"/>
</dbReference>